<accession>A0ACA9Y4I3</accession>
<dbReference type="EMBL" id="CALSDN010000002">
    <property type="protein sequence ID" value="CAH6719835.1"/>
    <property type="molecule type" value="Genomic_DNA"/>
</dbReference>
<gene>
    <name evidence="1" type="ORF">CLIB1444_02S17590</name>
</gene>
<comment type="caution">
    <text evidence="1">The sequence shown here is derived from an EMBL/GenBank/DDBJ whole genome shotgun (WGS) entry which is preliminary data.</text>
</comment>
<keyword evidence="2" id="KW-1185">Reference proteome</keyword>
<dbReference type="Proteomes" id="UP001152531">
    <property type="component" value="Unassembled WGS sequence"/>
</dbReference>
<organism evidence="1 2">
    <name type="scientific">[Candida] jaroonii</name>
    <dbReference type="NCBI Taxonomy" id="467808"/>
    <lineage>
        <taxon>Eukaryota</taxon>
        <taxon>Fungi</taxon>
        <taxon>Dikarya</taxon>
        <taxon>Ascomycota</taxon>
        <taxon>Saccharomycotina</taxon>
        <taxon>Pichiomycetes</taxon>
        <taxon>Debaryomycetaceae</taxon>
        <taxon>Yamadazyma</taxon>
    </lineage>
</organism>
<reference evidence="1" key="1">
    <citation type="submission" date="2022-06" db="EMBL/GenBank/DDBJ databases">
        <authorList>
            <person name="Legras J.-L."/>
            <person name="Devillers H."/>
            <person name="Grondin C."/>
        </authorList>
    </citation>
    <scope>NUCLEOTIDE SEQUENCE</scope>
    <source>
        <strain evidence="1">CLIB 1444</strain>
    </source>
</reference>
<proteinExistence type="predicted"/>
<evidence type="ECO:0000313" key="1">
    <source>
        <dbReference type="EMBL" id="CAH6719835.1"/>
    </source>
</evidence>
<sequence>MRQKRAKSYKKQMNVYLHAFKFREPFQTIIDDEIILHCEKSSFDLIKGLKRTIQSEIKPMITQCCMQSLYKTNNQTAIDIGKSFERRRCNHPPSDPLAPKDCIKSIIAPDNKHRYVLASQIFELRKELMNVPGVPMVFMNRSVMVMEPISKMTLRYANDYENKKLTGGLNSTGQEPVKQEPAKKRKGPKQPNPLSIKKKKVEKTDENKENRDNDDTGEVKEKKIRRKRKHTRKTDHPDGETTAEKEQDVEQNADEES</sequence>
<name>A0ACA9Y4I3_9ASCO</name>
<protein>
    <submittedName>
        <fullName evidence="1">rRNA-processing protein Utp23p</fullName>
    </submittedName>
</protein>
<evidence type="ECO:0000313" key="2">
    <source>
        <dbReference type="Proteomes" id="UP001152531"/>
    </source>
</evidence>